<evidence type="ECO:0000259" key="1">
    <source>
        <dbReference type="Pfam" id="PF13490"/>
    </source>
</evidence>
<dbReference type="InterPro" id="IPR011989">
    <property type="entry name" value="ARM-like"/>
</dbReference>
<keyword evidence="3" id="KW-1185">Reference proteome</keyword>
<sequence length="278" mass="31926">MQDFKKIEEYLFRKYIAMEKQHVFDQIPDYLDGILDKSEKAKFEQHLEQCTECKKELEEMKAFFNVFEKEIPIPTNRLKTKFEAALELEKNNQGKVVQMESKTSSGWTGNLLKIAASIALLAVAFQMGSMFQQRKVNQNIAQLQDETNQMKQTAMLSLMENQSASKRIQGVNYIEEFDRPDKAIILALANRLLYDENDNVRMSAFEALAKFSSSETVKSTFIEALAQEKNPSIQVAIIQALVQIQEKKAAEPMKKLLEKEDTQPFIKEQIRAVLPSIT</sequence>
<feature type="domain" description="Putative zinc-finger" evidence="1">
    <location>
        <begin position="23"/>
        <end position="53"/>
    </location>
</feature>
<evidence type="ECO:0000313" key="3">
    <source>
        <dbReference type="Proteomes" id="UP000008908"/>
    </source>
</evidence>
<dbReference type="eggNOG" id="COG1413">
    <property type="taxonomic scope" value="Bacteria"/>
</dbReference>
<name>G2PI38_ALLRU</name>
<reference evidence="3" key="1">
    <citation type="submission" date="2011-08" db="EMBL/GenBank/DDBJ databases">
        <title>The complete genome of Muricauda ruestringensis DSM 13258.</title>
        <authorList>
            <person name="Lucas S."/>
            <person name="Han J."/>
            <person name="Lapidus A."/>
            <person name="Bruce D."/>
            <person name="Goodwin L."/>
            <person name="Pitluck S."/>
            <person name="Peters L."/>
            <person name="Kyrpides N."/>
            <person name="Mavromatis K."/>
            <person name="Ivanova N."/>
            <person name="Ovchinnikova G."/>
            <person name="Teshima H."/>
            <person name="Detter J.C."/>
            <person name="Tapia R."/>
            <person name="Han C."/>
            <person name="Land M."/>
            <person name="Hauser L."/>
            <person name="Markowitz V."/>
            <person name="Cheng J.-F."/>
            <person name="Hugenholtz P."/>
            <person name="Woyke T."/>
            <person name="Wu D."/>
            <person name="Spring S."/>
            <person name="Schroeder M."/>
            <person name="Brambilla E."/>
            <person name="Klenk H.-P."/>
            <person name="Eisen J.A."/>
        </authorList>
    </citation>
    <scope>NUCLEOTIDE SEQUENCE [LARGE SCALE GENOMIC DNA]</scope>
    <source>
        <strain evidence="3">DSM 13258 / LMG 19739 / B1</strain>
    </source>
</reference>
<evidence type="ECO:0000313" key="2">
    <source>
        <dbReference type="EMBL" id="AEM70612.1"/>
    </source>
</evidence>
<dbReference type="SUPFAM" id="SSF48371">
    <property type="entry name" value="ARM repeat"/>
    <property type="match status" value="1"/>
</dbReference>
<reference evidence="2 3" key="2">
    <citation type="journal article" date="2012" name="Stand. Genomic Sci.">
        <title>Complete genome sequence of the facultatively anaerobic, appendaged bacterium Muricauda ruestringensis type strain (B1(T)).</title>
        <authorList>
            <person name="Huntemann M."/>
            <person name="Teshima H."/>
            <person name="Lapidus A."/>
            <person name="Nolan M."/>
            <person name="Lucas S."/>
            <person name="Hammon N."/>
            <person name="Deshpande S."/>
            <person name="Cheng J.F."/>
            <person name="Tapia R."/>
            <person name="Goodwin L.A."/>
            <person name="Pitluck S."/>
            <person name="Liolios K."/>
            <person name="Pagani I."/>
            <person name="Ivanova N."/>
            <person name="Mavromatis K."/>
            <person name="Mikhailova N."/>
            <person name="Pati A."/>
            <person name="Chen A."/>
            <person name="Palaniappan K."/>
            <person name="Land M."/>
            <person name="Hauser L."/>
            <person name="Pan C."/>
            <person name="Brambilla E.M."/>
            <person name="Rohde M."/>
            <person name="Spring S."/>
            <person name="Goker M."/>
            <person name="Detter J.C."/>
            <person name="Bristow J."/>
            <person name="Eisen J.A."/>
            <person name="Markowitz V."/>
            <person name="Hugenholtz P."/>
            <person name="Kyrpides N.C."/>
            <person name="Klenk H.P."/>
            <person name="Woyke T."/>
        </authorList>
    </citation>
    <scope>NUCLEOTIDE SEQUENCE [LARGE SCALE GENOMIC DNA]</scope>
    <source>
        <strain evidence="3">DSM 13258 / LMG 19739 / B1</strain>
    </source>
</reference>
<dbReference type="EMBL" id="CP002999">
    <property type="protein sequence ID" value="AEM70612.1"/>
    <property type="molecule type" value="Genomic_DNA"/>
</dbReference>
<dbReference type="Gene3D" id="1.10.10.1320">
    <property type="entry name" value="Anti-sigma factor, zinc-finger domain"/>
    <property type="match status" value="1"/>
</dbReference>
<dbReference type="InterPro" id="IPR027383">
    <property type="entry name" value="Znf_put"/>
</dbReference>
<dbReference type="Gene3D" id="1.25.10.10">
    <property type="entry name" value="Leucine-rich Repeat Variant"/>
    <property type="match status" value="1"/>
</dbReference>
<dbReference type="STRING" id="886377.Murru_1571"/>
<dbReference type="Pfam" id="PF13646">
    <property type="entry name" value="HEAT_2"/>
    <property type="match status" value="1"/>
</dbReference>
<dbReference type="InterPro" id="IPR041916">
    <property type="entry name" value="Anti_sigma_zinc_sf"/>
</dbReference>
<accession>G2PI38</accession>
<organism evidence="2 3">
    <name type="scientific">Allomuricauda ruestringensis (strain DSM 13258 / CIP 107369 / LMG 19739 / B1)</name>
    <name type="common">Muricauda ruestringensis</name>
    <dbReference type="NCBI Taxonomy" id="886377"/>
    <lineage>
        <taxon>Bacteria</taxon>
        <taxon>Pseudomonadati</taxon>
        <taxon>Bacteroidota</taxon>
        <taxon>Flavobacteriia</taxon>
        <taxon>Flavobacteriales</taxon>
        <taxon>Flavobacteriaceae</taxon>
        <taxon>Flagellimonas</taxon>
    </lineage>
</organism>
<dbReference type="Proteomes" id="UP000008908">
    <property type="component" value="Chromosome"/>
</dbReference>
<dbReference type="KEGG" id="mrs:Murru_1571"/>
<dbReference type="HOGENOM" id="CLU_085658_0_0_10"/>
<dbReference type="InterPro" id="IPR016024">
    <property type="entry name" value="ARM-type_fold"/>
</dbReference>
<proteinExistence type="predicted"/>
<protein>
    <submittedName>
        <fullName evidence="2">Anti-ECFsigma factor, ChrR</fullName>
    </submittedName>
</protein>
<gene>
    <name evidence="2" type="ordered locus">Murru_1571</name>
</gene>
<dbReference type="AlphaFoldDB" id="G2PI38"/>
<dbReference type="Pfam" id="PF13490">
    <property type="entry name" value="zf-HC2"/>
    <property type="match status" value="1"/>
</dbReference>